<keyword evidence="2" id="KW-1185">Reference proteome</keyword>
<comment type="caution">
    <text evidence="1">The sequence shown here is derived from an EMBL/GenBank/DDBJ whole genome shotgun (WGS) entry which is preliminary data.</text>
</comment>
<dbReference type="AlphaFoldDB" id="A0A5N6KMT6"/>
<protein>
    <submittedName>
        <fullName evidence="1">Uncharacterized protein</fullName>
    </submittedName>
</protein>
<dbReference type="Proteomes" id="UP000326757">
    <property type="component" value="Unassembled WGS sequence"/>
</dbReference>
<proteinExistence type="predicted"/>
<gene>
    <name evidence="1" type="ORF">EYC80_004293</name>
</gene>
<sequence length="155" mass="17491">MATWDDNIMKQRYLWALHWYCIKHRDWGDRVLPDTYAIGISRYHRRKSGATFILYNHETKTTSFGCVGCLITSTIGQDWTGLEEISYQGLEEEESVCIGMKTGWVLGAGCWVLGAGCWVLGAGLGGGEEREERGGETGRWLVVGWVCMDDLVTWC</sequence>
<name>A0A5N6KMT6_MONLA</name>
<evidence type="ECO:0000313" key="1">
    <source>
        <dbReference type="EMBL" id="KAB8304982.1"/>
    </source>
</evidence>
<accession>A0A5N6KMT6</accession>
<dbReference type="EMBL" id="VIGI01000001">
    <property type="protein sequence ID" value="KAB8304982.1"/>
    <property type="molecule type" value="Genomic_DNA"/>
</dbReference>
<evidence type="ECO:0000313" key="2">
    <source>
        <dbReference type="Proteomes" id="UP000326757"/>
    </source>
</evidence>
<organism evidence="1 2">
    <name type="scientific">Monilinia laxa</name>
    <name type="common">Brown rot fungus</name>
    <name type="synonym">Sclerotinia laxa</name>
    <dbReference type="NCBI Taxonomy" id="61186"/>
    <lineage>
        <taxon>Eukaryota</taxon>
        <taxon>Fungi</taxon>
        <taxon>Dikarya</taxon>
        <taxon>Ascomycota</taxon>
        <taxon>Pezizomycotina</taxon>
        <taxon>Leotiomycetes</taxon>
        <taxon>Helotiales</taxon>
        <taxon>Sclerotiniaceae</taxon>
        <taxon>Monilinia</taxon>
    </lineage>
</organism>
<reference evidence="1 2" key="1">
    <citation type="submission" date="2019-06" db="EMBL/GenBank/DDBJ databases">
        <title>Genome Sequence of the Brown Rot Fungal Pathogen Monilinia laxa.</title>
        <authorList>
            <person name="De Miccolis Angelini R.M."/>
            <person name="Landi L."/>
            <person name="Abate D."/>
            <person name="Pollastro S."/>
            <person name="Romanazzi G."/>
            <person name="Faretra F."/>
        </authorList>
    </citation>
    <scope>NUCLEOTIDE SEQUENCE [LARGE SCALE GENOMIC DNA]</scope>
    <source>
        <strain evidence="1 2">Mlax316</strain>
    </source>
</reference>